<sequence>MIRWHPVLAGLTLVVGTGLSAGVVLWPAPRIAPAPVPLAANRGPVVPVPVSTHGPWPGPSASWADESRAEESRAEESRAEGSRADAAWRAREAALTAELRRLDGSGNVDLALTVVDRNAGRIFSYRDRPRCSGLQAGGEADPPA</sequence>
<evidence type="ECO:0000313" key="2">
    <source>
        <dbReference type="EMBL" id="GII25901.1"/>
    </source>
</evidence>
<name>A0A8J3THZ8_9ACTN</name>
<protein>
    <submittedName>
        <fullName evidence="2">Uncharacterized protein</fullName>
    </submittedName>
</protein>
<dbReference type="AlphaFoldDB" id="A0A8J3THZ8"/>
<comment type="caution">
    <text evidence="2">The sequence shown here is derived from an EMBL/GenBank/DDBJ whole genome shotgun (WGS) entry which is preliminary data.</text>
</comment>
<gene>
    <name evidence="2" type="ORF">Pme01_54980</name>
</gene>
<dbReference type="RefSeq" id="WP_168117773.1">
    <property type="nucleotide sequence ID" value="NZ_BOON01000060.1"/>
</dbReference>
<proteinExistence type="predicted"/>
<reference evidence="2" key="1">
    <citation type="submission" date="2021-01" db="EMBL/GenBank/DDBJ databases">
        <title>Whole genome shotgun sequence of Planosporangium mesophilum NBRC 109066.</title>
        <authorList>
            <person name="Komaki H."/>
            <person name="Tamura T."/>
        </authorList>
    </citation>
    <scope>NUCLEOTIDE SEQUENCE</scope>
    <source>
        <strain evidence="2">NBRC 109066</strain>
    </source>
</reference>
<keyword evidence="3" id="KW-1185">Reference proteome</keyword>
<dbReference type="Proteomes" id="UP000599074">
    <property type="component" value="Unassembled WGS sequence"/>
</dbReference>
<feature type="compositionally biased region" description="Basic and acidic residues" evidence="1">
    <location>
        <begin position="65"/>
        <end position="87"/>
    </location>
</feature>
<dbReference type="EMBL" id="BOON01000060">
    <property type="protein sequence ID" value="GII25901.1"/>
    <property type="molecule type" value="Genomic_DNA"/>
</dbReference>
<evidence type="ECO:0000256" key="1">
    <source>
        <dbReference type="SAM" id="MobiDB-lite"/>
    </source>
</evidence>
<accession>A0A8J3THZ8</accession>
<organism evidence="2 3">
    <name type="scientific">Planosporangium mesophilum</name>
    <dbReference type="NCBI Taxonomy" id="689768"/>
    <lineage>
        <taxon>Bacteria</taxon>
        <taxon>Bacillati</taxon>
        <taxon>Actinomycetota</taxon>
        <taxon>Actinomycetes</taxon>
        <taxon>Micromonosporales</taxon>
        <taxon>Micromonosporaceae</taxon>
        <taxon>Planosporangium</taxon>
    </lineage>
</organism>
<feature type="region of interest" description="Disordered" evidence="1">
    <location>
        <begin position="42"/>
        <end position="87"/>
    </location>
</feature>
<evidence type="ECO:0000313" key="3">
    <source>
        <dbReference type="Proteomes" id="UP000599074"/>
    </source>
</evidence>